<evidence type="ECO:0000313" key="2">
    <source>
        <dbReference type="EMBL" id="MDT0450728.1"/>
    </source>
</evidence>
<dbReference type="PANTHER" id="PTHR33993">
    <property type="entry name" value="GLYOXALASE-RELATED"/>
    <property type="match status" value="1"/>
</dbReference>
<dbReference type="PROSITE" id="PS51819">
    <property type="entry name" value="VOC"/>
    <property type="match status" value="2"/>
</dbReference>
<comment type="caution">
    <text evidence="2">The sequence shown here is derived from an EMBL/GenBank/DDBJ whole genome shotgun (WGS) entry which is preliminary data.</text>
</comment>
<gene>
    <name evidence="2" type="ORF">RM609_16825</name>
</gene>
<dbReference type="InterPro" id="IPR029068">
    <property type="entry name" value="Glyas_Bleomycin-R_OHBP_Dase"/>
</dbReference>
<dbReference type="InterPro" id="IPR037523">
    <property type="entry name" value="VOC_core"/>
</dbReference>
<sequence length="283" mass="30064">MLWEPPDLLTEDEEYAMLTATHVPGGPNWLGLTTPDTAASAAFYEAAFGWTYEPVGPEERGFGLFRLAGRVVASCGPSVEPGAAGEWQIYFRTVDAEATAKAVEQAGGTVRFPAHDVLMAGRAAGFTDPTGARFAVWQPREVDSLDAVNTAGALCWTELYTTDAAASKAFYGAVFPWDTSWEIEVGSHVLAVICSSGAGREAQHGAVMQLLPENLAAGSRSEWHPYFATRDCDGVATAAAERGAETLIPPIDVPGVARVAMFRDPFGSVFGVMQANARTAEGR</sequence>
<dbReference type="InterPro" id="IPR052164">
    <property type="entry name" value="Anthracycline_SecMetBiosynth"/>
</dbReference>
<proteinExistence type="predicted"/>
<dbReference type="PANTHER" id="PTHR33993:SF10">
    <property type="entry name" value="CONSERVED PROTEIN"/>
    <property type="match status" value="1"/>
</dbReference>
<dbReference type="Pfam" id="PF00903">
    <property type="entry name" value="Glyoxalase"/>
    <property type="match status" value="2"/>
</dbReference>
<dbReference type="CDD" id="cd07247">
    <property type="entry name" value="SgaA_N_like"/>
    <property type="match status" value="2"/>
</dbReference>
<name>A0ABU2SP14_9ACTN</name>
<evidence type="ECO:0000313" key="3">
    <source>
        <dbReference type="Proteomes" id="UP001180531"/>
    </source>
</evidence>
<evidence type="ECO:0000259" key="1">
    <source>
        <dbReference type="PROSITE" id="PS51819"/>
    </source>
</evidence>
<feature type="domain" description="VOC" evidence="1">
    <location>
        <begin position="153"/>
        <end position="275"/>
    </location>
</feature>
<dbReference type="Gene3D" id="3.10.180.10">
    <property type="entry name" value="2,3-Dihydroxybiphenyl 1,2-Dioxygenase, domain 1"/>
    <property type="match status" value="2"/>
</dbReference>
<dbReference type="SUPFAM" id="SSF54593">
    <property type="entry name" value="Glyoxalase/Bleomycin resistance protein/Dihydroxybiphenyl dioxygenase"/>
    <property type="match status" value="2"/>
</dbReference>
<dbReference type="EMBL" id="JAVRFI010000009">
    <property type="protein sequence ID" value="MDT0450728.1"/>
    <property type="molecule type" value="Genomic_DNA"/>
</dbReference>
<reference evidence="2" key="1">
    <citation type="submission" date="2024-05" db="EMBL/GenBank/DDBJ databases">
        <title>30 novel species of actinomycetes from the DSMZ collection.</title>
        <authorList>
            <person name="Nouioui I."/>
        </authorList>
    </citation>
    <scope>NUCLEOTIDE SEQUENCE</scope>
    <source>
        <strain evidence="2">DSM 40473</strain>
    </source>
</reference>
<keyword evidence="3" id="KW-1185">Reference proteome</keyword>
<protein>
    <submittedName>
        <fullName evidence="2">VOC family protein</fullName>
    </submittedName>
</protein>
<organism evidence="2 3">
    <name type="scientific">Streptomyces hesseae</name>
    <dbReference type="NCBI Taxonomy" id="3075519"/>
    <lineage>
        <taxon>Bacteria</taxon>
        <taxon>Bacillati</taxon>
        <taxon>Actinomycetota</taxon>
        <taxon>Actinomycetes</taxon>
        <taxon>Kitasatosporales</taxon>
        <taxon>Streptomycetaceae</taxon>
        <taxon>Streptomyces</taxon>
    </lineage>
</organism>
<dbReference type="RefSeq" id="WP_311611827.1">
    <property type="nucleotide sequence ID" value="NZ_JAVRFI010000009.1"/>
</dbReference>
<feature type="domain" description="VOC" evidence="1">
    <location>
        <begin position="26"/>
        <end position="139"/>
    </location>
</feature>
<dbReference type="Proteomes" id="UP001180531">
    <property type="component" value="Unassembled WGS sequence"/>
</dbReference>
<accession>A0ABU2SP14</accession>
<dbReference type="InterPro" id="IPR004360">
    <property type="entry name" value="Glyas_Fos-R_dOase_dom"/>
</dbReference>